<feature type="transmembrane region" description="Helical" evidence="4">
    <location>
        <begin position="86"/>
        <end position="108"/>
    </location>
</feature>
<evidence type="ECO:0000256" key="2">
    <source>
        <dbReference type="ARBA" id="ARBA00012528"/>
    </source>
</evidence>
<feature type="domain" description="GGDEF" evidence="5">
    <location>
        <begin position="334"/>
        <end position="467"/>
    </location>
</feature>
<feature type="transmembrane region" description="Helical" evidence="4">
    <location>
        <begin position="6"/>
        <end position="26"/>
    </location>
</feature>
<dbReference type="CDD" id="cd01949">
    <property type="entry name" value="GGDEF"/>
    <property type="match status" value="1"/>
</dbReference>
<comment type="cofactor">
    <cofactor evidence="1">
        <name>Mg(2+)</name>
        <dbReference type="ChEBI" id="CHEBI:18420"/>
    </cofactor>
</comment>
<evidence type="ECO:0000256" key="4">
    <source>
        <dbReference type="SAM" id="Phobius"/>
    </source>
</evidence>
<evidence type="ECO:0000256" key="3">
    <source>
        <dbReference type="ARBA" id="ARBA00034247"/>
    </source>
</evidence>
<dbReference type="PANTHER" id="PTHR45138:SF9">
    <property type="entry name" value="DIGUANYLATE CYCLASE DGCM-RELATED"/>
    <property type="match status" value="1"/>
</dbReference>
<dbReference type="Gene3D" id="3.30.70.270">
    <property type="match status" value="1"/>
</dbReference>
<dbReference type="RefSeq" id="WP_269580104.1">
    <property type="nucleotide sequence ID" value="NZ_CP114589.1"/>
</dbReference>
<dbReference type="SUPFAM" id="SSF55073">
    <property type="entry name" value="Nucleotide cyclase"/>
    <property type="match status" value="1"/>
</dbReference>
<name>A0AA47LT77_9GAMM</name>
<dbReference type="GO" id="GO:0043709">
    <property type="term" value="P:cell adhesion involved in single-species biofilm formation"/>
    <property type="evidence" value="ECO:0007669"/>
    <property type="project" value="TreeGrafter"/>
</dbReference>
<evidence type="ECO:0000259" key="5">
    <source>
        <dbReference type="PROSITE" id="PS50887"/>
    </source>
</evidence>
<feature type="transmembrane region" description="Helical" evidence="4">
    <location>
        <begin position="120"/>
        <end position="146"/>
    </location>
</feature>
<geneLocation type="plasmid" evidence="6 7">
    <name>unnamed</name>
</geneLocation>
<proteinExistence type="predicted"/>
<dbReference type="InterPro" id="IPR029787">
    <property type="entry name" value="Nucleotide_cyclase"/>
</dbReference>
<dbReference type="FunFam" id="3.30.70.270:FF:000001">
    <property type="entry name" value="Diguanylate cyclase domain protein"/>
    <property type="match status" value="1"/>
</dbReference>
<dbReference type="Proteomes" id="UP001164748">
    <property type="component" value="Plasmid unnamed"/>
</dbReference>
<organism evidence="6 7">
    <name type="scientific">Salinivibrio kushneri</name>
    <dbReference type="NCBI Taxonomy" id="1908198"/>
    <lineage>
        <taxon>Bacteria</taxon>
        <taxon>Pseudomonadati</taxon>
        <taxon>Pseudomonadota</taxon>
        <taxon>Gammaproteobacteria</taxon>
        <taxon>Vibrionales</taxon>
        <taxon>Vibrionaceae</taxon>
        <taxon>Salinivibrio</taxon>
    </lineage>
</organism>
<dbReference type="EC" id="2.7.7.65" evidence="2"/>
<dbReference type="GO" id="GO:0052621">
    <property type="term" value="F:diguanylate cyclase activity"/>
    <property type="evidence" value="ECO:0007669"/>
    <property type="project" value="UniProtKB-EC"/>
</dbReference>
<comment type="catalytic activity">
    <reaction evidence="3">
        <text>2 GTP = 3',3'-c-di-GMP + 2 diphosphate</text>
        <dbReference type="Rhea" id="RHEA:24898"/>
        <dbReference type="ChEBI" id="CHEBI:33019"/>
        <dbReference type="ChEBI" id="CHEBI:37565"/>
        <dbReference type="ChEBI" id="CHEBI:58805"/>
        <dbReference type="EC" id="2.7.7.65"/>
    </reaction>
</comment>
<dbReference type="GO" id="GO:0005886">
    <property type="term" value="C:plasma membrane"/>
    <property type="evidence" value="ECO:0007669"/>
    <property type="project" value="TreeGrafter"/>
</dbReference>
<keyword evidence="6" id="KW-0614">Plasmid</keyword>
<dbReference type="AlphaFoldDB" id="A0AA47LT77"/>
<gene>
    <name evidence="6" type="ORF">N8M53_14680</name>
</gene>
<dbReference type="InterPro" id="IPR050469">
    <property type="entry name" value="Diguanylate_Cyclase"/>
</dbReference>
<evidence type="ECO:0000313" key="7">
    <source>
        <dbReference type="Proteomes" id="UP001164748"/>
    </source>
</evidence>
<dbReference type="PANTHER" id="PTHR45138">
    <property type="entry name" value="REGULATORY COMPONENTS OF SENSORY TRANSDUCTION SYSTEM"/>
    <property type="match status" value="1"/>
</dbReference>
<feature type="transmembrane region" description="Helical" evidence="4">
    <location>
        <begin position="158"/>
        <end position="180"/>
    </location>
</feature>
<feature type="transmembrane region" description="Helical" evidence="4">
    <location>
        <begin position="235"/>
        <end position="259"/>
    </location>
</feature>
<evidence type="ECO:0000313" key="6">
    <source>
        <dbReference type="EMBL" id="WBA10052.1"/>
    </source>
</evidence>
<dbReference type="EMBL" id="CP114589">
    <property type="protein sequence ID" value="WBA10052.1"/>
    <property type="molecule type" value="Genomic_DNA"/>
</dbReference>
<dbReference type="InterPro" id="IPR043128">
    <property type="entry name" value="Rev_trsase/Diguanyl_cyclase"/>
</dbReference>
<dbReference type="Pfam" id="PF00990">
    <property type="entry name" value="GGDEF"/>
    <property type="match status" value="1"/>
</dbReference>
<dbReference type="GO" id="GO:1902201">
    <property type="term" value="P:negative regulation of bacterial-type flagellum-dependent cell motility"/>
    <property type="evidence" value="ECO:0007669"/>
    <property type="project" value="TreeGrafter"/>
</dbReference>
<dbReference type="PROSITE" id="PS50887">
    <property type="entry name" value="GGDEF"/>
    <property type="match status" value="1"/>
</dbReference>
<evidence type="ECO:0000256" key="1">
    <source>
        <dbReference type="ARBA" id="ARBA00001946"/>
    </source>
</evidence>
<dbReference type="InterPro" id="IPR000160">
    <property type="entry name" value="GGDEF_dom"/>
</dbReference>
<sequence length="470" mass="52498">MLLGISLPAARHILMWSLVYGAIVWLDMRYLSAILDVNTVTLLNISSGLAVVLFRHLGMGMILPLILAGSLGHGLAAIARIESLHLATGVFFGTFLTLASALSAWLWQKYYPHCLDTVRALFRFVVVGCLFPAIAMVAIVAIPLYIDDQLVHGRLQFLTIEFMMTYTTSTLLWVSLYTAWQRLGIDWSKLTWQNTGYVAAIMTLTLISFSVFPGAIYIELALLIYIAFSGHWRTLLVSLCSLIMVTIVMVPFDMGAFAIPNLYDGVLALLIFIFTTVLTSISISIQVMEYKNAVAARDSWQRKASLDPLTGTVNRYGLLPELAIEYERSRRTRYTYTVAVIDVDNFKQFNDTYGHSAGDRVLQDVAAEITRAVRQTDLVARYGGEEFVIIFRNTASDDAYHIAERLRQRIAANTSQFDNQLLTYTVSCGLSESQPSDSHPEQVFDRADDHLYTAKSLGRNRVVVAPNTAE</sequence>
<keyword evidence="4" id="KW-0472">Membrane</keyword>
<accession>A0AA47LT77</accession>
<keyword evidence="4" id="KW-0812">Transmembrane</keyword>
<feature type="transmembrane region" description="Helical" evidence="4">
    <location>
        <begin position="200"/>
        <end position="228"/>
    </location>
</feature>
<feature type="transmembrane region" description="Helical" evidence="4">
    <location>
        <begin position="265"/>
        <end position="287"/>
    </location>
</feature>
<reference evidence="6" key="1">
    <citation type="submission" date="2022-09" db="EMBL/GenBank/DDBJ databases">
        <authorList>
            <person name="Li Z.-J."/>
        </authorList>
    </citation>
    <scope>NUCLEOTIDE SEQUENCE</scope>
    <source>
        <strain evidence="6">TGB11</strain>
        <plasmid evidence="6">unnamed</plasmid>
    </source>
</reference>
<dbReference type="SMART" id="SM00267">
    <property type="entry name" value="GGDEF"/>
    <property type="match status" value="1"/>
</dbReference>
<dbReference type="NCBIfam" id="TIGR00254">
    <property type="entry name" value="GGDEF"/>
    <property type="match status" value="1"/>
</dbReference>
<protein>
    <recommendedName>
        <fullName evidence="2">diguanylate cyclase</fullName>
        <ecNumber evidence="2">2.7.7.65</ecNumber>
    </recommendedName>
</protein>
<keyword evidence="4" id="KW-1133">Transmembrane helix</keyword>